<dbReference type="EMBL" id="ML213590">
    <property type="protein sequence ID" value="TFK45089.1"/>
    <property type="molecule type" value="Genomic_DNA"/>
</dbReference>
<organism evidence="1 2">
    <name type="scientific">Crucibulum laeve</name>
    <dbReference type="NCBI Taxonomy" id="68775"/>
    <lineage>
        <taxon>Eukaryota</taxon>
        <taxon>Fungi</taxon>
        <taxon>Dikarya</taxon>
        <taxon>Basidiomycota</taxon>
        <taxon>Agaricomycotina</taxon>
        <taxon>Agaricomycetes</taxon>
        <taxon>Agaricomycetidae</taxon>
        <taxon>Agaricales</taxon>
        <taxon>Agaricineae</taxon>
        <taxon>Nidulariaceae</taxon>
        <taxon>Crucibulum</taxon>
    </lineage>
</organism>
<dbReference type="AlphaFoldDB" id="A0A5C3MI26"/>
<reference evidence="1 2" key="1">
    <citation type="journal article" date="2019" name="Nat. Ecol. Evol.">
        <title>Megaphylogeny resolves global patterns of mushroom evolution.</title>
        <authorList>
            <person name="Varga T."/>
            <person name="Krizsan K."/>
            <person name="Foldi C."/>
            <person name="Dima B."/>
            <person name="Sanchez-Garcia M."/>
            <person name="Sanchez-Ramirez S."/>
            <person name="Szollosi G.J."/>
            <person name="Szarkandi J.G."/>
            <person name="Papp V."/>
            <person name="Albert L."/>
            <person name="Andreopoulos W."/>
            <person name="Angelini C."/>
            <person name="Antonin V."/>
            <person name="Barry K.W."/>
            <person name="Bougher N.L."/>
            <person name="Buchanan P."/>
            <person name="Buyck B."/>
            <person name="Bense V."/>
            <person name="Catcheside P."/>
            <person name="Chovatia M."/>
            <person name="Cooper J."/>
            <person name="Damon W."/>
            <person name="Desjardin D."/>
            <person name="Finy P."/>
            <person name="Geml J."/>
            <person name="Haridas S."/>
            <person name="Hughes K."/>
            <person name="Justo A."/>
            <person name="Karasinski D."/>
            <person name="Kautmanova I."/>
            <person name="Kiss B."/>
            <person name="Kocsube S."/>
            <person name="Kotiranta H."/>
            <person name="LaButti K.M."/>
            <person name="Lechner B.E."/>
            <person name="Liimatainen K."/>
            <person name="Lipzen A."/>
            <person name="Lukacs Z."/>
            <person name="Mihaltcheva S."/>
            <person name="Morgado L.N."/>
            <person name="Niskanen T."/>
            <person name="Noordeloos M.E."/>
            <person name="Ohm R.A."/>
            <person name="Ortiz-Santana B."/>
            <person name="Ovrebo C."/>
            <person name="Racz N."/>
            <person name="Riley R."/>
            <person name="Savchenko A."/>
            <person name="Shiryaev A."/>
            <person name="Soop K."/>
            <person name="Spirin V."/>
            <person name="Szebenyi C."/>
            <person name="Tomsovsky M."/>
            <person name="Tulloss R.E."/>
            <person name="Uehling J."/>
            <person name="Grigoriev I.V."/>
            <person name="Vagvolgyi C."/>
            <person name="Papp T."/>
            <person name="Martin F.M."/>
            <person name="Miettinen O."/>
            <person name="Hibbett D.S."/>
            <person name="Nagy L.G."/>
        </authorList>
    </citation>
    <scope>NUCLEOTIDE SEQUENCE [LARGE SCALE GENOMIC DNA]</scope>
    <source>
        <strain evidence="1 2">CBS 166.37</strain>
    </source>
</reference>
<proteinExistence type="predicted"/>
<protein>
    <submittedName>
        <fullName evidence="1">Uncharacterized protein</fullName>
    </submittedName>
</protein>
<dbReference type="Proteomes" id="UP000308652">
    <property type="component" value="Unassembled WGS sequence"/>
</dbReference>
<accession>A0A5C3MI26</accession>
<evidence type="ECO:0000313" key="1">
    <source>
        <dbReference type="EMBL" id="TFK45089.1"/>
    </source>
</evidence>
<sequence length="102" mass="11241">MVMRGCSYVTVGLFGLYSDDPCLGQKALRLLDITALIQSITQQGAVVERAGGFVFVIILSCITTPFPDIRLAHFPSFQKSPRMIADGNFDRARASQTPFTHF</sequence>
<evidence type="ECO:0000313" key="2">
    <source>
        <dbReference type="Proteomes" id="UP000308652"/>
    </source>
</evidence>
<keyword evidence="2" id="KW-1185">Reference proteome</keyword>
<name>A0A5C3MI26_9AGAR</name>
<gene>
    <name evidence="1" type="ORF">BDQ12DRAFT_674102</name>
</gene>